<evidence type="ECO:0000256" key="3">
    <source>
        <dbReference type="ARBA" id="ARBA00023172"/>
    </source>
</evidence>
<accession>A0A7Y6NSL3</accession>
<dbReference type="GO" id="GO:0003677">
    <property type="term" value="F:DNA binding"/>
    <property type="evidence" value="ECO:0007669"/>
    <property type="project" value="UniProtKB-UniRule"/>
</dbReference>
<evidence type="ECO:0000259" key="6">
    <source>
        <dbReference type="PROSITE" id="PS51900"/>
    </source>
</evidence>
<dbReference type="EMBL" id="JABWMJ010000014">
    <property type="protein sequence ID" value="NUZ08573.1"/>
    <property type="molecule type" value="Genomic_DNA"/>
</dbReference>
<dbReference type="InterPro" id="IPR002104">
    <property type="entry name" value="Integrase_catalytic"/>
</dbReference>
<keyword evidence="8" id="KW-1185">Reference proteome</keyword>
<evidence type="ECO:0000313" key="7">
    <source>
        <dbReference type="EMBL" id="NUZ08573.1"/>
    </source>
</evidence>
<keyword evidence="1" id="KW-0229">DNA integration</keyword>
<evidence type="ECO:0000256" key="2">
    <source>
        <dbReference type="ARBA" id="ARBA00023125"/>
    </source>
</evidence>
<comment type="caution">
    <text evidence="7">The sequence shown here is derived from an EMBL/GenBank/DDBJ whole genome shotgun (WGS) entry which is preliminary data.</text>
</comment>
<feature type="domain" description="Tyr recombinase" evidence="5">
    <location>
        <begin position="156"/>
        <end position="357"/>
    </location>
</feature>
<keyword evidence="3" id="KW-0233">DNA recombination</keyword>
<reference evidence="7 8" key="1">
    <citation type="submission" date="2020-06" db="EMBL/GenBank/DDBJ databases">
        <title>Schlegella sp. ID0723 isolated from air conditioner.</title>
        <authorList>
            <person name="Kim D.Y."/>
            <person name="Kim D.-U."/>
        </authorList>
    </citation>
    <scope>NUCLEOTIDE SEQUENCE [LARGE SCALE GENOMIC DNA]</scope>
    <source>
        <strain evidence="7 8">ID0723</strain>
    </source>
</reference>
<dbReference type="RefSeq" id="WP_176071434.1">
    <property type="nucleotide sequence ID" value="NZ_JABWMJ010000014.1"/>
</dbReference>
<dbReference type="Proteomes" id="UP000529637">
    <property type="component" value="Unassembled WGS sequence"/>
</dbReference>
<name>A0A7Y6NSL3_9BURK</name>
<keyword evidence="2 4" id="KW-0238">DNA-binding</keyword>
<dbReference type="Pfam" id="PF00589">
    <property type="entry name" value="Phage_integrase"/>
    <property type="match status" value="1"/>
</dbReference>
<dbReference type="PROSITE" id="PS51900">
    <property type="entry name" value="CB"/>
    <property type="match status" value="1"/>
</dbReference>
<dbReference type="GO" id="GO:0015074">
    <property type="term" value="P:DNA integration"/>
    <property type="evidence" value="ECO:0007669"/>
    <property type="project" value="UniProtKB-KW"/>
</dbReference>
<sequence>MPSQTLDLFDDTDPAMEVRNYQAAFDAWLTHQRTSVARKLTLPSSIKAYTVLWQAFAEWCLSQSPVVALDKLTEADLNAFISSRLAAKSTSHAKLSRLKEAGKFTPRHAWRLLTLIDGVLEFRAQAAGSNPPNRCASDLLQSREDWLYANANRRATLPNFLEPAEARILVNYLSAGLPRSGRRGADVSWQELRNRCAVALHLGSGLTPADVRVLQLSSPRIRAGDEKGVPGTLHVPAHGDSPEREAPVVKWAGRVLAYWLQVRREQELAGDYLLPATRSGKQWGKVTHYEAVRSVLEASGIDKSLAEGGAYRLRHTFALRQLRRGKSEELVAKWLGIVEMRVMDRYRRVDYSTERPD</sequence>
<dbReference type="AlphaFoldDB" id="A0A7Y6NSL3"/>
<evidence type="ECO:0000256" key="4">
    <source>
        <dbReference type="PROSITE-ProRule" id="PRU01248"/>
    </source>
</evidence>
<dbReference type="SUPFAM" id="SSF56349">
    <property type="entry name" value="DNA breaking-rejoining enzymes"/>
    <property type="match status" value="1"/>
</dbReference>
<dbReference type="InterPro" id="IPR044068">
    <property type="entry name" value="CB"/>
</dbReference>
<dbReference type="Gene3D" id="1.10.443.10">
    <property type="entry name" value="Intergrase catalytic core"/>
    <property type="match status" value="1"/>
</dbReference>
<organism evidence="7 8">
    <name type="scientific">Piscinibacter koreensis</name>
    <dbReference type="NCBI Taxonomy" id="2742824"/>
    <lineage>
        <taxon>Bacteria</taxon>
        <taxon>Pseudomonadati</taxon>
        <taxon>Pseudomonadota</taxon>
        <taxon>Betaproteobacteria</taxon>
        <taxon>Burkholderiales</taxon>
        <taxon>Sphaerotilaceae</taxon>
        <taxon>Piscinibacter</taxon>
    </lineage>
</organism>
<dbReference type="InterPro" id="IPR011010">
    <property type="entry name" value="DNA_brk_join_enz"/>
</dbReference>
<evidence type="ECO:0000259" key="5">
    <source>
        <dbReference type="PROSITE" id="PS51898"/>
    </source>
</evidence>
<proteinExistence type="predicted"/>
<dbReference type="GO" id="GO:0006310">
    <property type="term" value="P:DNA recombination"/>
    <property type="evidence" value="ECO:0007669"/>
    <property type="project" value="UniProtKB-KW"/>
</dbReference>
<dbReference type="PROSITE" id="PS51898">
    <property type="entry name" value="TYR_RECOMBINASE"/>
    <property type="match status" value="1"/>
</dbReference>
<feature type="domain" description="Core-binding (CB)" evidence="6">
    <location>
        <begin position="19"/>
        <end position="106"/>
    </location>
</feature>
<dbReference type="CDD" id="cd00397">
    <property type="entry name" value="DNA_BRE_C"/>
    <property type="match status" value="1"/>
</dbReference>
<dbReference type="InterPro" id="IPR013762">
    <property type="entry name" value="Integrase-like_cat_sf"/>
</dbReference>
<protein>
    <submittedName>
        <fullName evidence="7">Site-specific integrase</fullName>
    </submittedName>
</protein>
<evidence type="ECO:0000313" key="8">
    <source>
        <dbReference type="Proteomes" id="UP000529637"/>
    </source>
</evidence>
<gene>
    <name evidence="7" type="ORF">HQN59_22750</name>
</gene>
<evidence type="ECO:0000256" key="1">
    <source>
        <dbReference type="ARBA" id="ARBA00022908"/>
    </source>
</evidence>